<name>A0A412PFW7_9FIRM</name>
<feature type="domain" description="Deacetylase sirtuin-type" evidence="3">
    <location>
        <begin position="39"/>
        <end position="338"/>
    </location>
</feature>
<dbReference type="EMBL" id="QRWX01000002">
    <property type="protein sequence ID" value="RGT56487.1"/>
    <property type="molecule type" value="Genomic_DNA"/>
</dbReference>
<gene>
    <name evidence="4" type="ORF">DWX20_03760</name>
</gene>
<sequence length="338" mass="38998">MTKQSTNNSYRSLPNGYQTTIQNGLRGVRNFSGQMYKGIKLDQETIEQLANAIKTADAIVIGAGAGLSTAAGFTYGGKRFRQYFFDFAATYGIQDMYSGGFYPFPKTEIYWAWWARHIYFNRYVNPPKSVYQKLLGLIQEKEYFVITTNVDHMFQKSGFDKKRIFYTQGDYGLFQSVNQKNQKTYDNEEWVMQAMVAQGFVRDEHGIFQVPNNHNIRMEIPTALIPKCMDDVSDMEMNLRTDQNFVEDEGWHKASAAYAAFLEKYKNKHVLYLELGVGGNTPIIIKYPFWQMVYENSNAVYACLNYQESYCPKEIVERSICVDGDIFEVLQELESKGV</sequence>
<evidence type="ECO:0000256" key="1">
    <source>
        <dbReference type="ARBA" id="ARBA00023027"/>
    </source>
</evidence>
<evidence type="ECO:0000256" key="2">
    <source>
        <dbReference type="PROSITE-ProRule" id="PRU00236"/>
    </source>
</evidence>
<proteinExistence type="predicted"/>
<dbReference type="SUPFAM" id="SSF52467">
    <property type="entry name" value="DHS-like NAD/FAD-binding domain"/>
    <property type="match status" value="1"/>
</dbReference>
<dbReference type="PROSITE" id="PS50305">
    <property type="entry name" value="SIRTUIN"/>
    <property type="match status" value="1"/>
</dbReference>
<dbReference type="Gene3D" id="3.40.50.1220">
    <property type="entry name" value="TPP-binding domain"/>
    <property type="match status" value="1"/>
</dbReference>
<organism evidence="4 5">
    <name type="scientific">Solobacterium moorei</name>
    <dbReference type="NCBI Taxonomy" id="102148"/>
    <lineage>
        <taxon>Bacteria</taxon>
        <taxon>Bacillati</taxon>
        <taxon>Bacillota</taxon>
        <taxon>Erysipelotrichia</taxon>
        <taxon>Erysipelotrichales</taxon>
        <taxon>Erysipelotrichaceae</taxon>
        <taxon>Solobacterium</taxon>
    </lineage>
</organism>
<reference evidence="4 5" key="1">
    <citation type="submission" date="2018-08" db="EMBL/GenBank/DDBJ databases">
        <title>A genome reference for cultivated species of the human gut microbiota.</title>
        <authorList>
            <person name="Zou Y."/>
            <person name="Xue W."/>
            <person name="Luo G."/>
        </authorList>
    </citation>
    <scope>NUCLEOTIDE SEQUENCE [LARGE SCALE GENOMIC DNA]</scope>
    <source>
        <strain evidence="4 5">AF18-46</strain>
    </source>
</reference>
<comment type="caution">
    <text evidence="4">The sequence shown here is derived from an EMBL/GenBank/DDBJ whole genome shotgun (WGS) entry which is preliminary data.</text>
</comment>
<dbReference type="AlphaFoldDB" id="A0A412PFW7"/>
<dbReference type="InterPro" id="IPR029035">
    <property type="entry name" value="DHS-like_NAD/FAD-binding_dom"/>
</dbReference>
<comment type="caution">
    <text evidence="2">Lacks conserved residue(s) required for the propagation of feature annotation.</text>
</comment>
<accession>A0A412PFW7</accession>
<keyword evidence="1" id="KW-0520">NAD</keyword>
<evidence type="ECO:0000259" key="3">
    <source>
        <dbReference type="PROSITE" id="PS50305"/>
    </source>
</evidence>
<dbReference type="InterPro" id="IPR026590">
    <property type="entry name" value="Ssirtuin_cat_dom"/>
</dbReference>
<evidence type="ECO:0000313" key="5">
    <source>
        <dbReference type="Proteomes" id="UP000284731"/>
    </source>
</evidence>
<dbReference type="Proteomes" id="UP000284731">
    <property type="component" value="Unassembled WGS sequence"/>
</dbReference>
<protein>
    <recommendedName>
        <fullName evidence="3">Deacetylase sirtuin-type domain-containing protein</fullName>
    </recommendedName>
</protein>
<evidence type="ECO:0000313" key="4">
    <source>
        <dbReference type="EMBL" id="RGT56487.1"/>
    </source>
</evidence>